<proteinExistence type="predicted"/>
<dbReference type="Proteomes" id="UP000470876">
    <property type="component" value="Unassembled WGS sequence"/>
</dbReference>
<dbReference type="EMBL" id="JAAGUX010000046">
    <property type="protein sequence ID" value="NEW58145.1"/>
    <property type="molecule type" value="Genomic_DNA"/>
</dbReference>
<name>A0ABX0CNY1_9NOCA</name>
<dbReference type="RefSeq" id="WP_163956157.1">
    <property type="nucleotide sequence ID" value="NZ_JAAGUX010000046.1"/>
</dbReference>
<evidence type="ECO:0000313" key="2">
    <source>
        <dbReference type="Proteomes" id="UP000470876"/>
    </source>
</evidence>
<sequence length="155" mass="17326">MKRGFVTETHVVIYCDGCSDPYTENTSESICFTSVNQAVSHLSHRSAVLGWIYDGDRVWCDGCRAAARCQEAGHFFTAPARLFRLHRVRNPRKRDQLMSNTKIIRDNIDAVTDLRSRRRCQLERGGLDPVAVAVNLLAETGSAPGWDSDLDGWAA</sequence>
<comment type="caution">
    <text evidence="1">The sequence shown here is derived from an EMBL/GenBank/DDBJ whole genome shotgun (WGS) entry which is preliminary data.</text>
</comment>
<evidence type="ECO:0000313" key="1">
    <source>
        <dbReference type="EMBL" id="NEW58145.1"/>
    </source>
</evidence>
<gene>
    <name evidence="1" type="ORF">GV794_21175</name>
</gene>
<organism evidence="1 2">
    <name type="scientific">Nocardia cyriacigeorgica</name>
    <dbReference type="NCBI Taxonomy" id="135487"/>
    <lineage>
        <taxon>Bacteria</taxon>
        <taxon>Bacillati</taxon>
        <taxon>Actinomycetota</taxon>
        <taxon>Actinomycetes</taxon>
        <taxon>Mycobacteriales</taxon>
        <taxon>Nocardiaceae</taxon>
        <taxon>Nocardia</taxon>
    </lineage>
</organism>
<reference evidence="1 2" key="1">
    <citation type="submission" date="2020-01" db="EMBL/GenBank/DDBJ databases">
        <title>Genetics and antimicrobial susceptibilities of Nocardia species isolated from the soil; a comparison with species isolated from humans.</title>
        <authorList>
            <person name="Carrasco G."/>
            <person name="Monzon S."/>
            <person name="Sansegundo M."/>
            <person name="Garcia E."/>
            <person name="Garrido N."/>
            <person name="Medina M.J."/>
            <person name="Villalon P."/>
            <person name="Ramirez-Arocha A.C."/>
            <person name="Jimenez P."/>
            <person name="Cuesta I."/>
            <person name="Valdezate S."/>
        </authorList>
    </citation>
    <scope>NUCLEOTIDE SEQUENCE [LARGE SCALE GENOMIC DNA]</scope>
    <source>
        <strain evidence="1 2">CNM20110649</strain>
    </source>
</reference>
<keyword evidence="2" id="KW-1185">Reference proteome</keyword>
<accession>A0ABX0CNY1</accession>
<protein>
    <submittedName>
        <fullName evidence="1">Uncharacterized protein</fullName>
    </submittedName>
</protein>